<dbReference type="EMBL" id="JADGLW010000002">
    <property type="protein sequence ID" value="MBF0753089.1"/>
    <property type="molecule type" value="Genomic_DNA"/>
</dbReference>
<name>A0ABR9XVQ6_9STAP</name>
<proteinExistence type="predicted"/>
<sequence length="170" mass="20184">MIDKIIELSSSYIEVHINDDYNYLDEILKLQKVKIIVYLNDYLKFEENYKYLFNIPFNKHIQLRANKHTLNKIDMEIIKNNFIIKNIEIKDYHYYINCFTVEEMHNSLIINNQKIIDKIDLLPSSINSLSKAHELAYTANAILNEYKETDSNLKVIKQKLSYVNSLASKM</sequence>
<keyword evidence="2" id="KW-1185">Reference proteome</keyword>
<dbReference type="Proteomes" id="UP000647980">
    <property type="component" value="Unassembled WGS sequence"/>
</dbReference>
<reference evidence="1 2" key="1">
    <citation type="submission" date="2020-10" db="EMBL/GenBank/DDBJ databases">
        <title>Mouse Oral microbiota.</title>
        <authorList>
            <person name="Joseph S."/>
            <person name="Aduse-Opoku J."/>
        </authorList>
    </citation>
    <scope>NUCLEOTIDE SEQUENCE [LARGE SCALE GENOMIC DNA]</scope>
    <source>
        <strain evidence="1 2">19428wE5_W307</strain>
    </source>
</reference>
<evidence type="ECO:0000313" key="2">
    <source>
        <dbReference type="Proteomes" id="UP000647980"/>
    </source>
</evidence>
<comment type="caution">
    <text evidence="1">The sequence shown here is derived from an EMBL/GenBank/DDBJ whole genome shotgun (WGS) entry which is preliminary data.</text>
</comment>
<protein>
    <submittedName>
        <fullName evidence="1">Uncharacterized protein</fullName>
    </submittedName>
</protein>
<evidence type="ECO:0000313" key="1">
    <source>
        <dbReference type="EMBL" id="MBF0753089.1"/>
    </source>
</evidence>
<organism evidence="1 2">
    <name type="scientific">Jeotgalicoccus nanhaiensis</name>
    <dbReference type="NCBI Taxonomy" id="568603"/>
    <lineage>
        <taxon>Bacteria</taxon>
        <taxon>Bacillati</taxon>
        <taxon>Bacillota</taxon>
        <taxon>Bacilli</taxon>
        <taxon>Bacillales</taxon>
        <taxon>Staphylococcaceae</taxon>
        <taxon>Jeotgalicoccus</taxon>
    </lineage>
</organism>
<accession>A0ABR9XVQ6</accession>
<gene>
    <name evidence="1" type="ORF">IR135_02300</name>
</gene>
<dbReference type="RefSeq" id="WP_135096374.1">
    <property type="nucleotide sequence ID" value="NZ_JADGLW010000002.1"/>
</dbReference>